<sequence length="203" mass="23844">MPEKRINDTSTPSWYYAQFRIPRAKEESPKWEIGAMIAGEIIHPALKKHRHDIQLWRFHRRAGADKHGHVFSFIFYTDTTSAKKIYLTIENQATFSLLEKHAIKWLGKPDFQKKSKTNIEDTSDPIWSENLQKTWPAFIMGVSETWLGLVVDLASTQKSDLPTLERYENTQKELTTLWQKQGKHAFFHHINAIFAYQPLLMRF</sequence>
<gene>
    <name evidence="1" type="ORF">HELGO_WM6615</name>
</gene>
<organism evidence="1">
    <name type="scientific">uncultured Thiotrichaceae bacterium</name>
    <dbReference type="NCBI Taxonomy" id="298394"/>
    <lineage>
        <taxon>Bacteria</taxon>
        <taxon>Pseudomonadati</taxon>
        <taxon>Pseudomonadota</taxon>
        <taxon>Gammaproteobacteria</taxon>
        <taxon>Thiotrichales</taxon>
        <taxon>Thiotrichaceae</taxon>
        <taxon>environmental samples</taxon>
    </lineage>
</organism>
<reference evidence="1" key="1">
    <citation type="submission" date="2020-01" db="EMBL/GenBank/DDBJ databases">
        <authorList>
            <person name="Meier V. D."/>
            <person name="Meier V D."/>
        </authorList>
    </citation>
    <scope>NUCLEOTIDE SEQUENCE</scope>
    <source>
        <strain evidence="1">HLG_WM_MAG_07</strain>
    </source>
</reference>
<dbReference type="EMBL" id="CACVAY010000112">
    <property type="protein sequence ID" value="CAA6823180.1"/>
    <property type="molecule type" value="Genomic_DNA"/>
</dbReference>
<protein>
    <submittedName>
        <fullName evidence="1">Uncharacterized protein</fullName>
    </submittedName>
</protein>
<dbReference type="AlphaFoldDB" id="A0A6S6U1U4"/>
<evidence type="ECO:0000313" key="1">
    <source>
        <dbReference type="EMBL" id="CAA6823180.1"/>
    </source>
</evidence>
<accession>A0A6S6U1U4</accession>
<proteinExistence type="predicted"/>
<name>A0A6S6U1U4_9GAMM</name>